<accession>A0A4P6UNP2</accession>
<evidence type="ECO:0000313" key="5">
    <source>
        <dbReference type="EMBL" id="QBK05735.1"/>
    </source>
</evidence>
<reference evidence="5 6" key="1">
    <citation type="submission" date="2018-07" db="EMBL/GenBank/DDBJ databases">
        <title>Exploring interactions and the metabolic potential of the ultra-small soil bacteria Hylemonella gracilis.</title>
        <authorList>
            <person name="Tyc O."/>
            <person name="Kulkarni P."/>
            <person name="Gawehns F."/>
            <person name="Hundscheid M."/>
            <person name="Zweers H."/>
            <person name="Garbeva P."/>
        </authorList>
    </citation>
    <scope>NUCLEOTIDE SEQUENCE [LARGE SCALE GENOMIC DNA]</scope>
    <source>
        <strain evidence="5 6">NS1</strain>
    </source>
</reference>
<feature type="domain" description="FAD-binding" evidence="4">
    <location>
        <begin position="14"/>
        <end position="369"/>
    </location>
</feature>
<evidence type="ECO:0000313" key="6">
    <source>
        <dbReference type="Proteomes" id="UP000292939"/>
    </source>
</evidence>
<dbReference type="Gene3D" id="3.40.30.120">
    <property type="match status" value="1"/>
</dbReference>
<comment type="cofactor">
    <cofactor evidence="1">
        <name>FAD</name>
        <dbReference type="ChEBI" id="CHEBI:57692"/>
    </cofactor>
</comment>
<dbReference type="Pfam" id="PF21274">
    <property type="entry name" value="Rng_hyd_C"/>
    <property type="match status" value="1"/>
</dbReference>
<proteinExistence type="predicted"/>
<keyword evidence="5" id="KW-0503">Monooxygenase</keyword>
<dbReference type="RefSeq" id="WP_131281019.1">
    <property type="nucleotide sequence ID" value="NZ_CP031395.1"/>
</dbReference>
<organism evidence="5 6">
    <name type="scientific">Hylemonella gracilis</name>
    <dbReference type="NCBI Taxonomy" id="80880"/>
    <lineage>
        <taxon>Bacteria</taxon>
        <taxon>Pseudomonadati</taxon>
        <taxon>Pseudomonadota</taxon>
        <taxon>Betaproteobacteria</taxon>
        <taxon>Burkholderiales</taxon>
        <taxon>Comamonadaceae</taxon>
        <taxon>Hylemonella</taxon>
    </lineage>
</organism>
<dbReference type="GO" id="GO:0016709">
    <property type="term" value="F:oxidoreductase activity, acting on paired donors, with incorporation or reduction of molecular oxygen, NAD(P)H as one donor, and incorporation of one atom of oxygen"/>
    <property type="evidence" value="ECO:0007669"/>
    <property type="project" value="UniProtKB-ARBA"/>
</dbReference>
<keyword evidence="2" id="KW-0285">Flavoprotein</keyword>
<gene>
    <name evidence="5" type="ORF">DW355_14300</name>
</gene>
<dbReference type="InterPro" id="IPR002938">
    <property type="entry name" value="FAD-bd"/>
</dbReference>
<evidence type="ECO:0000259" key="4">
    <source>
        <dbReference type="Pfam" id="PF01494"/>
    </source>
</evidence>
<dbReference type="GO" id="GO:0071949">
    <property type="term" value="F:FAD binding"/>
    <property type="evidence" value="ECO:0007669"/>
    <property type="project" value="InterPro"/>
</dbReference>
<dbReference type="EMBL" id="CP031395">
    <property type="protein sequence ID" value="QBK05735.1"/>
    <property type="molecule type" value="Genomic_DNA"/>
</dbReference>
<dbReference type="InterPro" id="IPR050641">
    <property type="entry name" value="RIFMO-like"/>
</dbReference>
<dbReference type="Gene3D" id="3.50.50.60">
    <property type="entry name" value="FAD/NAD(P)-binding domain"/>
    <property type="match status" value="1"/>
</dbReference>
<dbReference type="PANTHER" id="PTHR43004:SF19">
    <property type="entry name" value="BINDING MONOOXYGENASE, PUTATIVE (JCVI)-RELATED"/>
    <property type="match status" value="1"/>
</dbReference>
<evidence type="ECO:0000256" key="2">
    <source>
        <dbReference type="ARBA" id="ARBA00022630"/>
    </source>
</evidence>
<evidence type="ECO:0000256" key="1">
    <source>
        <dbReference type="ARBA" id="ARBA00001974"/>
    </source>
</evidence>
<dbReference type="PANTHER" id="PTHR43004">
    <property type="entry name" value="TRK SYSTEM POTASSIUM UPTAKE PROTEIN"/>
    <property type="match status" value="1"/>
</dbReference>
<dbReference type="Gene3D" id="3.30.9.10">
    <property type="entry name" value="D-Amino Acid Oxidase, subunit A, domain 2"/>
    <property type="match status" value="1"/>
</dbReference>
<dbReference type="SUPFAM" id="SSF51905">
    <property type="entry name" value="FAD/NAD(P)-binding domain"/>
    <property type="match status" value="1"/>
</dbReference>
<dbReference type="Pfam" id="PF01494">
    <property type="entry name" value="FAD_binding_3"/>
    <property type="match status" value="1"/>
</dbReference>
<dbReference type="OrthoDB" id="3443359at2"/>
<dbReference type="KEGG" id="hgr:DW355_14300"/>
<protein>
    <submittedName>
        <fullName evidence="5">Monooxygenase</fullName>
    </submittedName>
</protein>
<name>A0A4P6UNP2_9BURK</name>
<evidence type="ECO:0000256" key="3">
    <source>
        <dbReference type="ARBA" id="ARBA00022827"/>
    </source>
</evidence>
<dbReference type="PRINTS" id="PR00420">
    <property type="entry name" value="RNGMNOXGNASE"/>
</dbReference>
<sequence>MQAEKNSSTQSLSTQVAIVGGGPVGMGLAIELGQRGIHCVLIERYREPQPIPKGQNLTQRTMEHFHFWGAEPALRAARTIPPDYGIGGLTAYGSLLGPYHYDWMQRELVRPYYYKANERLPQYATEAVLRARVAQLPTIQVRYGWRVDQVKPGPDAVEVIAVAHEDAAEASGARQLTIHADYMVGCDGSRSLVRAQAGITQTLSDHDRMMVLLVFRSHQLHELLKRYPGKSYYNVLQPELDGYWKFFGRVDLGETWFFHAPVPPGTTRDNFDFRAYLHQAVGAEFDVEFQHVGFWDLRFAIADSYRSGRVFVAGDAAHSHPPYGGYGVNTGFEDARNLGWKLAAALQGWGGKALLDSYDQERRPVFESTARDFIAKSIETDRQFLRTFDPERDRAAFEQAWQGRSAFAVGEVHAFEPNYEGSPIVDEPGSVSQARTQGGSAIGTHTFQARAGHHLAPAQLSARHQNRNVYETLGSGFTLLAFGAAADKVQALKQTAQAMGLPLTVVEDAAQGECQRYEASLILVRPDHFVAWSDTAAQGQAWAQAQAVLRQACGLDVLETVGNT</sequence>
<keyword evidence="5" id="KW-0560">Oxidoreductase</keyword>
<keyword evidence="3" id="KW-0274">FAD</keyword>
<dbReference type="AlphaFoldDB" id="A0A4P6UNP2"/>
<dbReference type="Proteomes" id="UP000292939">
    <property type="component" value="Chromosome"/>
</dbReference>
<dbReference type="InterPro" id="IPR036188">
    <property type="entry name" value="FAD/NAD-bd_sf"/>
</dbReference>